<evidence type="ECO:0000313" key="2">
    <source>
        <dbReference type="EMBL" id="NME67769.1"/>
    </source>
</evidence>
<keyword evidence="3" id="KW-1185">Reference proteome</keyword>
<evidence type="ECO:0000313" key="3">
    <source>
        <dbReference type="Proteomes" id="UP000576082"/>
    </source>
</evidence>
<reference evidence="2 3" key="1">
    <citation type="submission" date="2020-04" db="EMBL/GenBank/DDBJ databases">
        <title>Flammeovirga sp. SR4, a novel species isolated from seawater.</title>
        <authorList>
            <person name="Wang X."/>
        </authorList>
    </citation>
    <scope>NUCLEOTIDE SEQUENCE [LARGE SCALE GENOMIC DNA]</scope>
    <source>
        <strain evidence="2 3">ATCC 23126</strain>
    </source>
</reference>
<dbReference type="RefSeq" id="WP_169656097.1">
    <property type="nucleotide sequence ID" value="NZ_JABANE010000014.1"/>
</dbReference>
<dbReference type="Proteomes" id="UP000576082">
    <property type="component" value="Unassembled WGS sequence"/>
</dbReference>
<proteinExistence type="predicted"/>
<evidence type="ECO:0000256" key="1">
    <source>
        <dbReference type="SAM" id="SignalP"/>
    </source>
</evidence>
<gene>
    <name evidence="2" type="ORF">HHU12_07330</name>
</gene>
<protein>
    <submittedName>
        <fullName evidence="2">Uncharacterized protein</fullName>
    </submittedName>
</protein>
<dbReference type="AlphaFoldDB" id="A0A7X9P360"/>
<organism evidence="2 3">
    <name type="scientific">Flammeovirga aprica JL-4</name>
    <dbReference type="NCBI Taxonomy" id="694437"/>
    <lineage>
        <taxon>Bacteria</taxon>
        <taxon>Pseudomonadati</taxon>
        <taxon>Bacteroidota</taxon>
        <taxon>Cytophagia</taxon>
        <taxon>Cytophagales</taxon>
        <taxon>Flammeovirgaceae</taxon>
        <taxon>Flammeovirga</taxon>
    </lineage>
</organism>
<name>A0A7X9P360_9BACT</name>
<sequence>MKNLKLLLLVITPLIVMACDVINDEKNCSSATVLRQYNALVYDISEADSADCKAIASALDSAIVFIEDNKSCVINSFSTADSTLDAVAFINSELDKWKTSRAQYDECAGLADIVTDPCSAEALEEVKDEYKIAYYDAYDSRNCDDIQQAIDAYIAYMENNKNCISSSSSTAAVNAEIENFVYAKKIITESNCDPDVLKTFRLFRTKMDVTEMSCIQAASAFANAEGLYQDALKDQNCHSLVLNAEYIIEIYNNKSECLVEFIAEEFDFSEEEARNVIEQKVNIITQNLELTKANCTGFDE</sequence>
<dbReference type="EMBL" id="JABANE010000014">
    <property type="protein sequence ID" value="NME67769.1"/>
    <property type="molecule type" value="Genomic_DNA"/>
</dbReference>
<feature type="signal peptide" evidence="1">
    <location>
        <begin position="1"/>
        <end position="18"/>
    </location>
</feature>
<keyword evidence="1" id="KW-0732">Signal</keyword>
<feature type="chain" id="PRO_5031346704" evidence="1">
    <location>
        <begin position="19"/>
        <end position="300"/>
    </location>
</feature>
<accession>A0A7X9P360</accession>
<comment type="caution">
    <text evidence="2">The sequence shown here is derived from an EMBL/GenBank/DDBJ whole genome shotgun (WGS) entry which is preliminary data.</text>
</comment>
<dbReference type="PROSITE" id="PS51257">
    <property type="entry name" value="PROKAR_LIPOPROTEIN"/>
    <property type="match status" value="1"/>
</dbReference>